<feature type="transmembrane region" description="Helical" evidence="9">
    <location>
        <begin position="455"/>
        <end position="478"/>
    </location>
</feature>
<evidence type="ECO:0000256" key="8">
    <source>
        <dbReference type="ARBA" id="ARBA00031174"/>
    </source>
</evidence>
<feature type="transmembrane region" description="Helical" evidence="9">
    <location>
        <begin position="210"/>
        <end position="234"/>
    </location>
</feature>
<keyword evidence="7 9" id="KW-0472">Membrane</keyword>
<evidence type="ECO:0000256" key="1">
    <source>
        <dbReference type="ARBA" id="ARBA00004141"/>
    </source>
</evidence>
<dbReference type="PANTHER" id="PTHR10283:SF82">
    <property type="entry name" value="SOLUTE CARRIER FAMILY 13 MEMBER 2"/>
    <property type="match status" value="1"/>
</dbReference>
<accession>A0ABU1J6P4</accession>
<feature type="transmembrane region" description="Helical" evidence="9">
    <location>
        <begin position="268"/>
        <end position="287"/>
    </location>
</feature>
<evidence type="ECO:0000256" key="4">
    <source>
        <dbReference type="ARBA" id="ARBA00022448"/>
    </source>
</evidence>
<keyword evidence="6 9" id="KW-1133">Transmembrane helix</keyword>
<dbReference type="InterPro" id="IPR001898">
    <property type="entry name" value="SLC13A/DASS"/>
</dbReference>
<keyword evidence="11" id="KW-1185">Reference proteome</keyword>
<feature type="transmembrane region" description="Helical" evidence="9">
    <location>
        <begin position="368"/>
        <end position="390"/>
    </location>
</feature>
<feature type="transmembrane region" description="Helical" evidence="9">
    <location>
        <begin position="129"/>
        <end position="147"/>
    </location>
</feature>
<evidence type="ECO:0000313" key="11">
    <source>
        <dbReference type="Proteomes" id="UP001185069"/>
    </source>
</evidence>
<dbReference type="Pfam" id="PF00939">
    <property type="entry name" value="Na_sulph_symp"/>
    <property type="match status" value="1"/>
</dbReference>
<sequence length="487" mass="51147">MALAVYFLLPEDPALTADARSVAAVATLIAIWWMTEALPLAVTSLLPLVLLPLTGAVQVSAAAAPYASPIVFLFMGGFVIALSLQRWNLHRRIALLVLRAVGTRPRTIVLGIMVATGFLSMWVNNTATTVMMIPIALSLTVLAVPGLGDGSPGEGLKALAKDKDSRNFTLSMLLGVAYSASIGGLGTPVGSTPNLILMGYLNESMPERSISFAQWMLIGIPTSWSFLLIGWLVLTRLVFPTKLKEVAGGREQVRGQLRELGPMSRQEWAVTAVFVSAALLWVFRGALKDIGWLTELLPFLPRLTDEMIAIAAAVVLFLLPGKGRKALLDWDTVQSGIPWGALLLFGGGLSLAAAVQSSKLNTYIGNNVTGLGALPVLLLIASVCILILLLTELTSNTATAATFIPVLAAVALSVGIDPLLMLIPAAMAASCAFILPVGTPPNAIVYGTGYVPISQMIRAGVVMNVVGVVLITGAVMLLGRPLLGIGG</sequence>
<feature type="transmembrane region" description="Helical" evidence="9">
    <location>
        <begin position="299"/>
        <end position="319"/>
    </location>
</feature>
<evidence type="ECO:0000256" key="9">
    <source>
        <dbReference type="SAM" id="Phobius"/>
    </source>
</evidence>
<evidence type="ECO:0000256" key="6">
    <source>
        <dbReference type="ARBA" id="ARBA00022989"/>
    </source>
</evidence>
<dbReference type="InterPro" id="IPR031312">
    <property type="entry name" value="Na/sul_symport_CS"/>
</dbReference>
<evidence type="ECO:0000256" key="5">
    <source>
        <dbReference type="ARBA" id="ARBA00022692"/>
    </source>
</evidence>
<evidence type="ECO:0000256" key="3">
    <source>
        <dbReference type="ARBA" id="ARBA00020150"/>
    </source>
</evidence>
<feature type="transmembrane region" description="Helical" evidence="9">
    <location>
        <begin position="105"/>
        <end position="123"/>
    </location>
</feature>
<comment type="similarity">
    <text evidence="2">Belongs to the SLC13A/DASS transporter (TC 2.A.47) family. NADC subfamily.</text>
</comment>
<dbReference type="Proteomes" id="UP001185069">
    <property type="component" value="Unassembled WGS sequence"/>
</dbReference>
<comment type="subcellular location">
    <subcellularLocation>
        <location evidence="1">Membrane</location>
        <topology evidence="1">Multi-pass membrane protein</topology>
    </subcellularLocation>
</comment>
<evidence type="ECO:0000256" key="7">
    <source>
        <dbReference type="ARBA" id="ARBA00023136"/>
    </source>
</evidence>
<name>A0ABU1J6P4_9MICC</name>
<feature type="transmembrane region" description="Helical" evidence="9">
    <location>
        <begin position="21"/>
        <end position="46"/>
    </location>
</feature>
<protein>
    <recommendedName>
        <fullName evidence="3">Sodium-dependent dicarboxylate transporter SdcS</fullName>
    </recommendedName>
    <alternativeName>
        <fullName evidence="8">Na(+)/dicarboxylate symporter</fullName>
    </alternativeName>
</protein>
<feature type="transmembrane region" description="Helical" evidence="9">
    <location>
        <begin position="339"/>
        <end position="356"/>
    </location>
</feature>
<keyword evidence="5 9" id="KW-0812">Transmembrane</keyword>
<comment type="caution">
    <text evidence="10">The sequence shown here is derived from an EMBL/GenBank/DDBJ whole genome shotgun (WGS) entry which is preliminary data.</text>
</comment>
<dbReference type="EMBL" id="JAVDQF010000001">
    <property type="protein sequence ID" value="MDR6268092.1"/>
    <property type="molecule type" value="Genomic_DNA"/>
</dbReference>
<organism evidence="10 11">
    <name type="scientific">Arthrobacter russicus</name>
    <dbReference type="NCBI Taxonomy" id="172040"/>
    <lineage>
        <taxon>Bacteria</taxon>
        <taxon>Bacillati</taxon>
        <taxon>Actinomycetota</taxon>
        <taxon>Actinomycetes</taxon>
        <taxon>Micrococcales</taxon>
        <taxon>Micrococcaceae</taxon>
        <taxon>Arthrobacter</taxon>
    </lineage>
</organism>
<evidence type="ECO:0000256" key="2">
    <source>
        <dbReference type="ARBA" id="ARBA00006772"/>
    </source>
</evidence>
<feature type="transmembrane region" description="Helical" evidence="9">
    <location>
        <begin position="66"/>
        <end position="84"/>
    </location>
</feature>
<feature type="transmembrane region" description="Helical" evidence="9">
    <location>
        <begin position="168"/>
        <end position="190"/>
    </location>
</feature>
<dbReference type="RefSeq" id="WP_309795524.1">
    <property type="nucleotide sequence ID" value="NZ_BAAAHY010000006.1"/>
</dbReference>
<reference evidence="10 11" key="1">
    <citation type="submission" date="2023-07" db="EMBL/GenBank/DDBJ databases">
        <title>Sequencing the genomes of 1000 actinobacteria strains.</title>
        <authorList>
            <person name="Klenk H.-P."/>
        </authorList>
    </citation>
    <scope>NUCLEOTIDE SEQUENCE [LARGE SCALE GENOMIC DNA]</scope>
    <source>
        <strain evidence="10 11">DSM 14555</strain>
    </source>
</reference>
<feature type="transmembrane region" description="Helical" evidence="9">
    <location>
        <begin position="402"/>
        <end position="435"/>
    </location>
</feature>
<keyword evidence="4" id="KW-0813">Transport</keyword>
<proteinExistence type="inferred from homology"/>
<evidence type="ECO:0000313" key="10">
    <source>
        <dbReference type="EMBL" id="MDR6268092.1"/>
    </source>
</evidence>
<dbReference type="NCBIfam" id="TIGR00785">
    <property type="entry name" value="dass"/>
    <property type="match status" value="1"/>
</dbReference>
<dbReference type="PROSITE" id="PS01271">
    <property type="entry name" value="NA_SULFATE"/>
    <property type="match status" value="1"/>
</dbReference>
<dbReference type="PANTHER" id="PTHR10283">
    <property type="entry name" value="SOLUTE CARRIER FAMILY 13 MEMBER"/>
    <property type="match status" value="1"/>
</dbReference>
<gene>
    <name evidence="10" type="ORF">JOE69_000330</name>
</gene>